<proteinExistence type="predicted"/>
<evidence type="ECO:0000313" key="1">
    <source>
        <dbReference type="EMBL" id="DAG97941.1"/>
    </source>
</evidence>
<organism evidence="1">
    <name type="scientific">Ackermannviridae sp</name>
    <dbReference type="NCBI Taxonomy" id="2831612"/>
    <lineage>
        <taxon>Viruses</taxon>
        <taxon>Duplodnaviria</taxon>
        <taxon>Heunggongvirae</taxon>
        <taxon>Uroviricota</taxon>
        <taxon>Caudoviricetes</taxon>
        <taxon>Pantevenvirales</taxon>
        <taxon>Ackermannviridae</taxon>
    </lineage>
</organism>
<accession>A0A8S5VU05</accession>
<protein>
    <submittedName>
        <fullName evidence="1">Uncharacterized protein</fullName>
    </submittedName>
</protein>
<reference evidence="1" key="1">
    <citation type="journal article" date="2021" name="Proc. Natl. Acad. Sci. U.S.A.">
        <title>A Catalog of Tens of Thousands of Viruses from Human Metagenomes Reveals Hidden Associations with Chronic Diseases.</title>
        <authorList>
            <person name="Tisza M.J."/>
            <person name="Buck C.B."/>
        </authorList>
    </citation>
    <scope>NUCLEOTIDE SEQUENCE</scope>
    <source>
        <strain evidence="1">CtASH1</strain>
    </source>
</reference>
<name>A0A8S5VU05_9CAUD</name>
<dbReference type="EMBL" id="BK035393">
    <property type="protein sequence ID" value="DAG97941.1"/>
    <property type="molecule type" value="Genomic_DNA"/>
</dbReference>
<sequence length="79" mass="9084">MSTTRSRSFIVPDSFDDLEDESGTIKLKVDFDIDTGVIESKSIDKEMDIDFEKSVKQEDATESVIRIIETKKNKNKPLW</sequence>